<comment type="caution">
    <text evidence="1">The sequence shown here is derived from an EMBL/GenBank/DDBJ whole genome shotgun (WGS) entry which is preliminary data.</text>
</comment>
<evidence type="ECO:0000313" key="1">
    <source>
        <dbReference type="EMBL" id="MDU0355346.1"/>
    </source>
</evidence>
<evidence type="ECO:0000313" key="2">
    <source>
        <dbReference type="Proteomes" id="UP001247805"/>
    </source>
</evidence>
<dbReference type="RefSeq" id="WP_316026889.1">
    <property type="nucleotide sequence ID" value="NZ_JAWDIO010000002.1"/>
</dbReference>
<accession>A0ABU3SZA6</accession>
<organism evidence="1 2">
    <name type="scientific">Paraglaciecola aquimarina</name>
    <dbReference type="NCBI Taxonomy" id="1235557"/>
    <lineage>
        <taxon>Bacteria</taxon>
        <taxon>Pseudomonadati</taxon>
        <taxon>Pseudomonadota</taxon>
        <taxon>Gammaproteobacteria</taxon>
        <taxon>Alteromonadales</taxon>
        <taxon>Alteromonadaceae</taxon>
        <taxon>Paraglaciecola</taxon>
    </lineage>
</organism>
<gene>
    <name evidence="1" type="ORF">RS130_16815</name>
</gene>
<dbReference type="EMBL" id="JAWDIO010000002">
    <property type="protein sequence ID" value="MDU0355346.1"/>
    <property type="molecule type" value="Genomic_DNA"/>
</dbReference>
<protein>
    <recommendedName>
        <fullName evidence="3">Secreted protein</fullName>
    </recommendedName>
</protein>
<reference evidence="1 2" key="1">
    <citation type="submission" date="2023-10" db="EMBL/GenBank/DDBJ databases">
        <title>Glaciecola aquimarina strain GGW-M5 nov., isolated from a coastal seawater.</title>
        <authorList>
            <person name="Bayburt H."/>
            <person name="Kim J.M."/>
            <person name="Choi B.J."/>
            <person name="Jeon C.O."/>
        </authorList>
    </citation>
    <scope>NUCLEOTIDE SEQUENCE [LARGE SCALE GENOMIC DNA]</scope>
    <source>
        <strain evidence="1 2">KCTC 32108</strain>
    </source>
</reference>
<evidence type="ECO:0008006" key="3">
    <source>
        <dbReference type="Google" id="ProtNLM"/>
    </source>
</evidence>
<keyword evidence="2" id="KW-1185">Reference proteome</keyword>
<proteinExistence type="predicted"/>
<name>A0ABU3SZA6_9ALTE</name>
<dbReference type="Proteomes" id="UP001247805">
    <property type="component" value="Unassembled WGS sequence"/>
</dbReference>
<sequence length="68" mass="6969">MVAAPLILGGSVALISGAASIKLGSTLVESTNSSKSHVHEPLVITETTITADPAPDQMIVIQTQQQSN</sequence>